<dbReference type="InterPro" id="IPR058909">
    <property type="entry name" value="CD_NTase_C"/>
</dbReference>
<name>X0UKC6_9ZZZZ</name>
<evidence type="ECO:0000256" key="2">
    <source>
        <dbReference type="ARBA" id="ARBA00022695"/>
    </source>
</evidence>
<evidence type="ECO:0000259" key="5">
    <source>
        <dbReference type="Pfam" id="PF26305"/>
    </source>
</evidence>
<evidence type="ECO:0000313" key="6">
    <source>
        <dbReference type="EMBL" id="GAF88935.1"/>
    </source>
</evidence>
<keyword evidence="2" id="KW-0548">Nucleotidyltransferase</keyword>
<accession>X0UKC6</accession>
<feature type="non-terminal residue" evidence="6">
    <location>
        <position position="1"/>
    </location>
</feature>
<feature type="domain" description="cGAS/DncV-like nucleotidyltransferase C-terminal helical" evidence="5">
    <location>
        <begin position="2"/>
        <end position="114"/>
    </location>
</feature>
<reference evidence="6" key="1">
    <citation type="journal article" date="2014" name="Front. Microbiol.">
        <title>High frequency of phylogenetically diverse reductive dehalogenase-homologous genes in deep subseafloor sedimentary metagenomes.</title>
        <authorList>
            <person name="Kawai M."/>
            <person name="Futagami T."/>
            <person name="Toyoda A."/>
            <person name="Takaki Y."/>
            <person name="Nishi S."/>
            <person name="Hori S."/>
            <person name="Arai W."/>
            <person name="Tsubouchi T."/>
            <person name="Morono Y."/>
            <person name="Uchiyama I."/>
            <person name="Ito T."/>
            <person name="Fujiyama A."/>
            <person name="Inagaki F."/>
            <person name="Takami H."/>
        </authorList>
    </citation>
    <scope>NUCLEOTIDE SEQUENCE</scope>
    <source>
        <strain evidence="6">Expedition CK06-06</strain>
    </source>
</reference>
<sequence length="117" mass="13454">SDNMTAKHQATNNQLKPTVRIFKNIRNKMVEEGIIRPETAPSYFIEGMLYNVPPQHFSSNRQQTVEACWGWINECDHGSLKCASGIHPLSRDNVSTSWPIQGYIDFLSGVRTLWRQY</sequence>
<keyword evidence="1" id="KW-0808">Transferase</keyword>
<evidence type="ECO:0000256" key="3">
    <source>
        <dbReference type="ARBA" id="ARBA00022741"/>
    </source>
</evidence>
<dbReference type="EMBL" id="BARS01016624">
    <property type="protein sequence ID" value="GAF88935.1"/>
    <property type="molecule type" value="Genomic_DNA"/>
</dbReference>
<protein>
    <recommendedName>
        <fullName evidence="5">cGAS/DncV-like nucleotidyltransferase C-terminal helical domain-containing protein</fullName>
    </recommendedName>
</protein>
<keyword evidence="3" id="KW-0547">Nucleotide-binding</keyword>
<evidence type="ECO:0000256" key="1">
    <source>
        <dbReference type="ARBA" id="ARBA00022679"/>
    </source>
</evidence>
<proteinExistence type="predicted"/>
<organism evidence="6">
    <name type="scientific">marine sediment metagenome</name>
    <dbReference type="NCBI Taxonomy" id="412755"/>
    <lineage>
        <taxon>unclassified sequences</taxon>
        <taxon>metagenomes</taxon>
        <taxon>ecological metagenomes</taxon>
    </lineage>
</organism>
<dbReference type="Pfam" id="PF26305">
    <property type="entry name" value="CD_NTase_C"/>
    <property type="match status" value="1"/>
</dbReference>
<dbReference type="AlphaFoldDB" id="X0UKC6"/>
<evidence type="ECO:0000256" key="4">
    <source>
        <dbReference type="ARBA" id="ARBA00023118"/>
    </source>
</evidence>
<comment type="caution">
    <text evidence="6">The sequence shown here is derived from an EMBL/GenBank/DDBJ whole genome shotgun (WGS) entry which is preliminary data.</text>
</comment>
<gene>
    <name evidence="6" type="ORF">S01H1_27320</name>
</gene>
<keyword evidence="4" id="KW-0051">Antiviral defense</keyword>